<feature type="region of interest" description="Disordered" evidence="1">
    <location>
        <begin position="337"/>
        <end position="359"/>
    </location>
</feature>
<organism evidence="2 3">
    <name type="scientific">Uncinocarpus reesii (strain UAMH 1704)</name>
    <dbReference type="NCBI Taxonomy" id="336963"/>
    <lineage>
        <taxon>Eukaryota</taxon>
        <taxon>Fungi</taxon>
        <taxon>Dikarya</taxon>
        <taxon>Ascomycota</taxon>
        <taxon>Pezizomycotina</taxon>
        <taxon>Eurotiomycetes</taxon>
        <taxon>Eurotiomycetidae</taxon>
        <taxon>Onygenales</taxon>
        <taxon>Onygenaceae</taxon>
        <taxon>Uncinocarpus</taxon>
    </lineage>
</organism>
<dbReference type="RefSeq" id="XP_002541868.1">
    <property type="nucleotide sequence ID" value="XM_002541822.1"/>
</dbReference>
<sequence length="456" mass="50122">MEPSVEILVHVSAPSGAEDDANHRALADAYLHFEPVTKIKIYPDDEDDGLRANSPNDLDVLSQINNDLEGGSTANSTGYLTPPSWKRVNAEYGLDEPSIYGVQHGRHSKGIPEGDTTEIDEDSFETPPETVPDSQPSLSPGWDAHMAANPDDEPTMGEISVLEPLPDTTGSQAEIADPVSSAVPPGSAFSSQASFESVWDVERNNSPGTGRVRAVQIDEPPSPSQDRASKRKRLSTATRDVASPFREPFLSSEATEISSPGPSGLTSLPDLPMEIRPPRPPMSDTARFTTHITPTLHMISEQLNPSRYFKPAYQARQLGKLERGYWQLRIPVNANKQAATSNEDDGDSTTNASTTSSWTGPTRPWTLDHFLRFWNYLAEFVGQHGRAGWGVWCYCDSAEGQPKVDSVQQLDVRVYAWGEIAAHIYLLLFLASHRAVKRVPHVQWRDGKGETIIRMA</sequence>
<feature type="compositionally biased region" description="Low complexity" evidence="1">
    <location>
        <begin position="258"/>
        <end position="272"/>
    </location>
</feature>
<dbReference type="EMBL" id="CH476615">
    <property type="protein sequence ID" value="EEP76535.1"/>
    <property type="molecule type" value="Genomic_DNA"/>
</dbReference>
<dbReference type="InParanoid" id="C4JHV9"/>
<protein>
    <submittedName>
        <fullName evidence="2">Uncharacterized protein</fullName>
    </submittedName>
</protein>
<feature type="compositionally biased region" description="Low complexity" evidence="1">
    <location>
        <begin position="348"/>
        <end position="359"/>
    </location>
</feature>
<accession>C4JHV9</accession>
<evidence type="ECO:0000313" key="3">
    <source>
        <dbReference type="Proteomes" id="UP000002058"/>
    </source>
</evidence>
<dbReference type="AlphaFoldDB" id="C4JHV9"/>
<proteinExistence type="predicted"/>
<feature type="region of interest" description="Disordered" evidence="1">
    <location>
        <begin position="202"/>
        <end position="282"/>
    </location>
</feature>
<reference evidence="3" key="1">
    <citation type="journal article" date="2009" name="Genome Res.">
        <title>Comparative genomic analyses of the human fungal pathogens Coccidioides and their relatives.</title>
        <authorList>
            <person name="Sharpton T.J."/>
            <person name="Stajich J.E."/>
            <person name="Rounsley S.D."/>
            <person name="Gardner M.J."/>
            <person name="Wortman J.R."/>
            <person name="Jordar V.S."/>
            <person name="Maiti R."/>
            <person name="Kodira C.D."/>
            <person name="Neafsey D.E."/>
            <person name="Zeng Q."/>
            <person name="Hung C.-Y."/>
            <person name="McMahan C."/>
            <person name="Muszewska A."/>
            <person name="Grynberg M."/>
            <person name="Mandel M.A."/>
            <person name="Kellner E.M."/>
            <person name="Barker B.M."/>
            <person name="Galgiani J.N."/>
            <person name="Orbach M.J."/>
            <person name="Kirkland T.N."/>
            <person name="Cole G.T."/>
            <person name="Henn M.R."/>
            <person name="Birren B.W."/>
            <person name="Taylor J.W."/>
        </authorList>
    </citation>
    <scope>NUCLEOTIDE SEQUENCE [LARGE SCALE GENOMIC DNA]</scope>
    <source>
        <strain evidence="3">UAMH 1704</strain>
    </source>
</reference>
<dbReference type="GeneID" id="8442713"/>
<gene>
    <name evidence="2" type="ORF">UREG_01384</name>
</gene>
<dbReference type="HOGENOM" id="CLU_031892_1_1_1"/>
<keyword evidence="3" id="KW-1185">Reference proteome</keyword>
<feature type="region of interest" description="Disordered" evidence="1">
    <location>
        <begin position="100"/>
        <end position="172"/>
    </location>
</feature>
<dbReference type="Proteomes" id="UP000002058">
    <property type="component" value="Unassembled WGS sequence"/>
</dbReference>
<dbReference type="eggNOG" id="ENOG502S7U4">
    <property type="taxonomic scope" value="Eukaryota"/>
</dbReference>
<name>C4JHV9_UNCRE</name>
<dbReference type="KEGG" id="ure:UREG_01384"/>
<evidence type="ECO:0000256" key="1">
    <source>
        <dbReference type="SAM" id="MobiDB-lite"/>
    </source>
</evidence>
<dbReference type="OrthoDB" id="5395975at2759"/>
<dbReference type="VEuPathDB" id="FungiDB:UREG_01384"/>
<feature type="compositionally biased region" description="Acidic residues" evidence="1">
    <location>
        <begin position="115"/>
        <end position="124"/>
    </location>
</feature>
<dbReference type="OMA" id="WGVWCRR"/>
<evidence type="ECO:0000313" key="2">
    <source>
        <dbReference type="EMBL" id="EEP76535.1"/>
    </source>
</evidence>